<keyword evidence="8" id="KW-0902">Two-component regulatory system</keyword>
<dbReference type="SUPFAM" id="SSF55874">
    <property type="entry name" value="ATPase domain of HSP90 chaperone/DNA topoisomerase II/histidine kinase"/>
    <property type="match status" value="1"/>
</dbReference>
<dbReference type="InterPro" id="IPR004358">
    <property type="entry name" value="Sig_transdc_His_kin-like_C"/>
</dbReference>
<dbReference type="Gene3D" id="3.30.565.10">
    <property type="entry name" value="Histidine kinase-like ATPase, C-terminal domain"/>
    <property type="match status" value="1"/>
</dbReference>
<comment type="caution">
    <text evidence="16">The sequence shown here is derived from an EMBL/GenBank/DDBJ whole genome shotgun (WGS) entry which is preliminary data.</text>
</comment>
<dbReference type="Gene3D" id="2.130.10.10">
    <property type="entry name" value="YVTN repeat-like/Quinoprotein amine dehydrogenase"/>
    <property type="match status" value="2"/>
</dbReference>
<proteinExistence type="predicted"/>
<evidence type="ECO:0000256" key="3">
    <source>
        <dbReference type="ARBA" id="ARBA00022553"/>
    </source>
</evidence>
<comment type="catalytic activity">
    <reaction evidence="1">
        <text>ATP + protein L-histidine = ADP + protein N-phospho-L-histidine.</text>
        <dbReference type="EC" id="2.7.13.3"/>
    </reaction>
</comment>
<evidence type="ECO:0000313" key="16">
    <source>
        <dbReference type="EMBL" id="MBB3839718.1"/>
    </source>
</evidence>
<feature type="transmembrane region" description="Helical" evidence="12">
    <location>
        <begin position="427"/>
        <end position="445"/>
    </location>
</feature>
<dbReference type="CDD" id="cd00082">
    <property type="entry name" value="HisKA"/>
    <property type="match status" value="1"/>
</dbReference>
<keyword evidence="12" id="KW-1133">Transmembrane helix</keyword>
<evidence type="ECO:0000256" key="2">
    <source>
        <dbReference type="ARBA" id="ARBA00012438"/>
    </source>
</evidence>
<dbReference type="InterPro" id="IPR003594">
    <property type="entry name" value="HATPase_dom"/>
</dbReference>
<keyword evidence="16" id="KW-0456">Lyase</keyword>
<dbReference type="PANTHER" id="PTHR43547">
    <property type="entry name" value="TWO-COMPONENT HISTIDINE KINASE"/>
    <property type="match status" value="1"/>
</dbReference>
<dbReference type="SUPFAM" id="SSF52172">
    <property type="entry name" value="CheY-like"/>
    <property type="match status" value="1"/>
</dbReference>
<keyword evidence="17" id="KW-1185">Reference proteome</keyword>
<dbReference type="Pfam" id="PF02518">
    <property type="entry name" value="HATPase_c"/>
    <property type="match status" value="1"/>
</dbReference>
<dbReference type="InterPro" id="IPR015943">
    <property type="entry name" value="WD40/YVTN_repeat-like_dom_sf"/>
</dbReference>
<accession>A0A7W5ZLS0</accession>
<dbReference type="PRINTS" id="PR00344">
    <property type="entry name" value="BCTRLSENSOR"/>
</dbReference>
<dbReference type="InterPro" id="IPR001789">
    <property type="entry name" value="Sig_transdc_resp-reg_receiver"/>
</dbReference>
<dbReference type="GO" id="GO:0005524">
    <property type="term" value="F:ATP binding"/>
    <property type="evidence" value="ECO:0007669"/>
    <property type="project" value="UniProtKB-KW"/>
</dbReference>
<dbReference type="SMART" id="SM00342">
    <property type="entry name" value="HTH_ARAC"/>
    <property type="match status" value="1"/>
</dbReference>
<dbReference type="AlphaFoldDB" id="A0A7W5ZLS0"/>
<evidence type="ECO:0000256" key="7">
    <source>
        <dbReference type="ARBA" id="ARBA00022840"/>
    </source>
</evidence>
<evidence type="ECO:0000259" key="15">
    <source>
        <dbReference type="PROSITE" id="PS50110"/>
    </source>
</evidence>
<dbReference type="SMART" id="SM00387">
    <property type="entry name" value="HATPase_c"/>
    <property type="match status" value="1"/>
</dbReference>
<keyword evidence="12" id="KW-0812">Transmembrane</keyword>
<evidence type="ECO:0000256" key="1">
    <source>
        <dbReference type="ARBA" id="ARBA00000085"/>
    </source>
</evidence>
<dbReference type="Gene3D" id="1.10.287.130">
    <property type="match status" value="1"/>
</dbReference>
<dbReference type="Gene3D" id="1.10.10.60">
    <property type="entry name" value="Homeodomain-like"/>
    <property type="match status" value="1"/>
</dbReference>
<keyword evidence="9" id="KW-0805">Transcription regulation</keyword>
<evidence type="ECO:0000313" key="17">
    <source>
        <dbReference type="Proteomes" id="UP000541352"/>
    </source>
</evidence>
<dbReference type="GO" id="GO:0016829">
    <property type="term" value="F:lyase activity"/>
    <property type="evidence" value="ECO:0007669"/>
    <property type="project" value="UniProtKB-KW"/>
</dbReference>
<dbReference type="GO" id="GO:0003700">
    <property type="term" value="F:DNA-binding transcription factor activity"/>
    <property type="evidence" value="ECO:0007669"/>
    <property type="project" value="InterPro"/>
</dbReference>
<dbReference type="Pfam" id="PF00072">
    <property type="entry name" value="Response_reg"/>
    <property type="match status" value="1"/>
</dbReference>
<evidence type="ECO:0000256" key="5">
    <source>
        <dbReference type="ARBA" id="ARBA00022741"/>
    </source>
</evidence>
<name>A0A7W5ZLS0_9BACT</name>
<dbReference type="GO" id="GO:0043565">
    <property type="term" value="F:sequence-specific DNA binding"/>
    <property type="evidence" value="ECO:0007669"/>
    <property type="project" value="InterPro"/>
</dbReference>
<evidence type="ECO:0000256" key="8">
    <source>
        <dbReference type="ARBA" id="ARBA00023012"/>
    </source>
</evidence>
<dbReference type="CDD" id="cd16922">
    <property type="entry name" value="HATPase_EvgS-ArcB-TorS-like"/>
    <property type="match status" value="1"/>
</dbReference>
<feature type="domain" description="Response regulatory" evidence="15">
    <location>
        <begin position="734"/>
        <end position="849"/>
    </location>
</feature>
<feature type="domain" description="Histidine kinase" evidence="14">
    <location>
        <begin position="481"/>
        <end position="698"/>
    </location>
</feature>
<dbReference type="InterPro" id="IPR036097">
    <property type="entry name" value="HisK_dim/P_sf"/>
</dbReference>
<dbReference type="PANTHER" id="PTHR43547:SF2">
    <property type="entry name" value="HYBRID SIGNAL TRANSDUCTION HISTIDINE KINASE C"/>
    <property type="match status" value="1"/>
</dbReference>
<evidence type="ECO:0000256" key="9">
    <source>
        <dbReference type="ARBA" id="ARBA00023015"/>
    </source>
</evidence>
<dbReference type="SMART" id="SM00448">
    <property type="entry name" value="REC"/>
    <property type="match status" value="1"/>
</dbReference>
<dbReference type="SUPFAM" id="SSF46689">
    <property type="entry name" value="Homeodomain-like"/>
    <property type="match status" value="1"/>
</dbReference>
<evidence type="ECO:0000256" key="10">
    <source>
        <dbReference type="ARBA" id="ARBA00023163"/>
    </source>
</evidence>
<dbReference type="PROSITE" id="PS01124">
    <property type="entry name" value="HTH_ARAC_FAMILY_2"/>
    <property type="match status" value="1"/>
</dbReference>
<feature type="domain" description="HTH araC/xylS-type" evidence="13">
    <location>
        <begin position="886"/>
        <end position="984"/>
    </location>
</feature>
<dbReference type="InterPro" id="IPR005467">
    <property type="entry name" value="His_kinase_dom"/>
</dbReference>
<dbReference type="EC" id="2.7.13.3" evidence="2"/>
<gene>
    <name evidence="16" type="ORF">FHS57_003727</name>
</gene>
<keyword evidence="4" id="KW-0808">Transferase</keyword>
<dbReference type="Proteomes" id="UP000541352">
    <property type="component" value="Unassembled WGS sequence"/>
</dbReference>
<dbReference type="FunFam" id="3.30.565.10:FF:000037">
    <property type="entry name" value="Hybrid sensor histidine kinase/response regulator"/>
    <property type="match status" value="1"/>
</dbReference>
<dbReference type="Gene3D" id="3.40.50.2300">
    <property type="match status" value="1"/>
</dbReference>
<dbReference type="EMBL" id="JACIBY010000007">
    <property type="protein sequence ID" value="MBB3839718.1"/>
    <property type="molecule type" value="Genomic_DNA"/>
</dbReference>
<dbReference type="PROSITE" id="PS50109">
    <property type="entry name" value="HIS_KIN"/>
    <property type="match status" value="1"/>
</dbReference>
<dbReference type="GO" id="GO:0000155">
    <property type="term" value="F:phosphorelay sensor kinase activity"/>
    <property type="evidence" value="ECO:0007669"/>
    <property type="project" value="InterPro"/>
</dbReference>
<dbReference type="Pfam" id="PF00512">
    <property type="entry name" value="HisKA"/>
    <property type="match status" value="1"/>
</dbReference>
<protein>
    <recommendedName>
        <fullName evidence="2">histidine kinase</fullName>
        <ecNumber evidence="2">2.7.13.3</ecNumber>
    </recommendedName>
</protein>
<keyword evidence="7" id="KW-0067">ATP-binding</keyword>
<dbReference type="SMART" id="SM00388">
    <property type="entry name" value="HisKA"/>
    <property type="match status" value="1"/>
</dbReference>
<evidence type="ECO:0000256" key="12">
    <source>
        <dbReference type="SAM" id="Phobius"/>
    </source>
</evidence>
<evidence type="ECO:0000259" key="14">
    <source>
        <dbReference type="PROSITE" id="PS50109"/>
    </source>
</evidence>
<evidence type="ECO:0000256" key="4">
    <source>
        <dbReference type="ARBA" id="ARBA00022679"/>
    </source>
</evidence>
<keyword evidence="5" id="KW-0547">Nucleotide-binding</keyword>
<keyword evidence="12" id="KW-0472">Membrane</keyword>
<dbReference type="InterPro" id="IPR009057">
    <property type="entry name" value="Homeodomain-like_sf"/>
</dbReference>
<keyword evidence="3 11" id="KW-0597">Phosphoprotein</keyword>
<organism evidence="16 17">
    <name type="scientific">Runella defluvii</name>
    <dbReference type="NCBI Taxonomy" id="370973"/>
    <lineage>
        <taxon>Bacteria</taxon>
        <taxon>Pseudomonadati</taxon>
        <taxon>Bacteroidota</taxon>
        <taxon>Cytophagia</taxon>
        <taxon>Cytophagales</taxon>
        <taxon>Spirosomataceae</taxon>
        <taxon>Runella</taxon>
    </lineage>
</organism>
<evidence type="ECO:0000259" key="13">
    <source>
        <dbReference type="PROSITE" id="PS01124"/>
    </source>
</evidence>
<dbReference type="InterPro" id="IPR003661">
    <property type="entry name" value="HisK_dim/P_dom"/>
</dbReference>
<keyword evidence="16" id="KW-0238">DNA-binding</keyword>
<dbReference type="RefSeq" id="WP_183976213.1">
    <property type="nucleotide sequence ID" value="NZ_JACIBY010000007.1"/>
</dbReference>
<dbReference type="SUPFAM" id="SSF63829">
    <property type="entry name" value="Calcium-dependent phosphotriesterase"/>
    <property type="match status" value="1"/>
</dbReference>
<feature type="modified residue" description="4-aspartylphosphate" evidence="11">
    <location>
        <position position="782"/>
    </location>
</feature>
<keyword evidence="10" id="KW-0804">Transcription</keyword>
<keyword evidence="6 16" id="KW-0418">Kinase</keyword>
<dbReference type="InterPro" id="IPR036890">
    <property type="entry name" value="HATPase_C_sf"/>
</dbReference>
<dbReference type="PROSITE" id="PS50110">
    <property type="entry name" value="RESPONSE_REGULATORY"/>
    <property type="match status" value="1"/>
</dbReference>
<evidence type="ECO:0000256" key="6">
    <source>
        <dbReference type="ARBA" id="ARBA00022777"/>
    </source>
</evidence>
<dbReference type="Pfam" id="PF12833">
    <property type="entry name" value="HTH_18"/>
    <property type="match status" value="1"/>
</dbReference>
<evidence type="ECO:0000256" key="11">
    <source>
        <dbReference type="PROSITE-ProRule" id="PRU00169"/>
    </source>
</evidence>
<dbReference type="InterPro" id="IPR011006">
    <property type="entry name" value="CheY-like_superfamily"/>
</dbReference>
<reference evidence="16 17" key="1">
    <citation type="submission" date="2020-08" db="EMBL/GenBank/DDBJ databases">
        <title>Genomic Encyclopedia of Type Strains, Phase IV (KMG-IV): sequencing the most valuable type-strain genomes for metagenomic binning, comparative biology and taxonomic classification.</title>
        <authorList>
            <person name="Goeker M."/>
        </authorList>
    </citation>
    <scope>NUCLEOTIDE SEQUENCE [LARGE SCALE GENOMIC DNA]</scope>
    <source>
        <strain evidence="16 17">DSM 17976</strain>
    </source>
</reference>
<sequence>MPKPLQVISVKGHFFGGSDITKDRSGHYWFAGRKGMCRYDGKQTQIFKDPLADKEEFYTKARASSDGKVWFKTSLGFSLSYFDPKLQKIVRIADSALVIKKYLSKHGCNFLYPDQKGILWIGLNEVGLLRFDPALDNVAQVTPNKINVNGIVEDADHNLWLATNQGVQKYTPSTGKFTVFLHDPLNGESLSNNQPMSVGLRQNGDILVGFSNQVNVLTPSTGKVKHILLHSVPENNRVVNFATDREGNDYFTHGYLVYRYNDREGLLRMDLTPTGRFAFAMMIDSQNRLWVGNAKYVRVYDLNQTQRTQLFHPIFLTVNGSVIKDNTENYSYVRDEKGIPIVTLQEGDNLTIYSAPAAPAKLYEYKQLLDGASDNGLTFSTMANRVTYNQMEAGTFKFTTTQRVSANEWKEVGYLKIIVIKPFWKEWWAILFYLVVGFLVLYLGFKEWQKRRKLRKELRQRQQETEVLKRVDEMKTHFFSNLTHELRTPLTLILNAAEQLEATNANASAAPRIKSIQQNSHQLLRLINEMLDLTKKDAGKLEVFETIGNPIQQTAQILGAFESMAGKKKLSLTFSADDSGLAYFYDHDKLEKIVYNLLSNAIKFTPEGGKVAVNAQILSQQVFLLKVNDTGIGVAPEKLPHIFERFYQADASFTRQYAGTGIGLALVKELVEMMGGTIKAESILALGSSFVVELPLKESTAAQGTAAPVSFEFTPSVSHVNEASEARNPSDKPLILVIEDNEELRHFLVESLQTTYQVKAASDGQEGIAIALESLPDVLITDVMMPLADGYEVIQTLKNDERTSHIPMIVLSAKSSFDSKLKGLAFGADEYMSKPFSLSELLIRVKNTIAIRQKLLLKIGTSTPLTPELTASIPPILVEKEQLFLQKIRNIILQNLAEESFEIETLAQKANLSRSQLYRKIQALTQQTPSQFIHQVRLERANELLKEGNLNVTQVAYEVGYSSQSYFSKMYQEYYGYSPKKDKV</sequence>
<dbReference type="InterPro" id="IPR018060">
    <property type="entry name" value="HTH_AraC"/>
</dbReference>
<dbReference type="SUPFAM" id="SSF47384">
    <property type="entry name" value="Homodimeric domain of signal transducing histidine kinase"/>
    <property type="match status" value="1"/>
</dbReference>